<feature type="transmembrane region" description="Helical" evidence="1">
    <location>
        <begin position="20"/>
        <end position="43"/>
    </location>
</feature>
<keyword evidence="3" id="KW-1185">Reference proteome</keyword>
<evidence type="ECO:0000256" key="1">
    <source>
        <dbReference type="SAM" id="Phobius"/>
    </source>
</evidence>
<accession>A0A8X8WH58</accession>
<gene>
    <name evidence="2" type="ORF">SASPL_144815</name>
</gene>
<dbReference type="PANTHER" id="PTHR33264">
    <property type="entry name" value="EXPRESSED PROTEIN"/>
    <property type="match status" value="1"/>
</dbReference>
<dbReference type="AlphaFoldDB" id="A0A8X8WH58"/>
<comment type="caution">
    <text evidence="2">The sequence shown here is derived from an EMBL/GenBank/DDBJ whole genome shotgun (WGS) entry which is preliminary data.</text>
</comment>
<dbReference type="EMBL" id="PNBA02000017">
    <property type="protein sequence ID" value="KAG6394234.1"/>
    <property type="molecule type" value="Genomic_DNA"/>
</dbReference>
<evidence type="ECO:0000313" key="2">
    <source>
        <dbReference type="EMBL" id="KAG6394234.1"/>
    </source>
</evidence>
<proteinExistence type="predicted"/>
<reference evidence="2" key="1">
    <citation type="submission" date="2018-01" db="EMBL/GenBank/DDBJ databases">
        <authorList>
            <person name="Mao J.F."/>
        </authorList>
    </citation>
    <scope>NUCLEOTIDE SEQUENCE</scope>
    <source>
        <strain evidence="2">Huo1</strain>
        <tissue evidence="2">Leaf</tissue>
    </source>
</reference>
<dbReference type="PANTHER" id="PTHR33264:SF6">
    <property type="entry name" value="OS01G0638800 PROTEIN"/>
    <property type="match status" value="1"/>
</dbReference>
<protein>
    <submittedName>
        <fullName evidence="2">Uncharacterized protein</fullName>
    </submittedName>
</protein>
<keyword evidence="1" id="KW-0472">Membrane</keyword>
<evidence type="ECO:0000313" key="3">
    <source>
        <dbReference type="Proteomes" id="UP000298416"/>
    </source>
</evidence>
<organism evidence="2">
    <name type="scientific">Salvia splendens</name>
    <name type="common">Scarlet sage</name>
    <dbReference type="NCBI Taxonomy" id="180675"/>
    <lineage>
        <taxon>Eukaryota</taxon>
        <taxon>Viridiplantae</taxon>
        <taxon>Streptophyta</taxon>
        <taxon>Embryophyta</taxon>
        <taxon>Tracheophyta</taxon>
        <taxon>Spermatophyta</taxon>
        <taxon>Magnoliopsida</taxon>
        <taxon>eudicotyledons</taxon>
        <taxon>Gunneridae</taxon>
        <taxon>Pentapetalae</taxon>
        <taxon>asterids</taxon>
        <taxon>lamiids</taxon>
        <taxon>Lamiales</taxon>
        <taxon>Lamiaceae</taxon>
        <taxon>Nepetoideae</taxon>
        <taxon>Mentheae</taxon>
        <taxon>Salviinae</taxon>
        <taxon>Salvia</taxon>
        <taxon>Salvia subgen. Calosphace</taxon>
        <taxon>core Calosphace</taxon>
    </lineage>
</organism>
<dbReference type="Proteomes" id="UP000298416">
    <property type="component" value="Unassembled WGS sequence"/>
</dbReference>
<reference evidence="2" key="2">
    <citation type="submission" date="2020-08" db="EMBL/GenBank/DDBJ databases">
        <title>Plant Genome Project.</title>
        <authorList>
            <person name="Zhang R.-G."/>
        </authorList>
    </citation>
    <scope>NUCLEOTIDE SEQUENCE</scope>
    <source>
        <strain evidence="2">Huo1</strain>
        <tissue evidence="2">Leaf</tissue>
    </source>
</reference>
<keyword evidence="1" id="KW-1133">Transmembrane helix</keyword>
<keyword evidence="1" id="KW-0812">Transmembrane</keyword>
<sequence>MSDRKPSVPAPGEDGKSCAAGAVGSCVALLCCPCAAVSCIVLYCCKLPLAMVRCCMGRSPRREEAGGTEMVETVVPGAGGGEGAEELGLELADFGIGHMTFGTFSYASSVNSYTEGRTPNESQPISLQICKILVIESTFCLITLTSDTRSSVRLSAERLRRMCGWYQDGHRCSGLIIQFFTKCKCRRFLIFHILSYCVNSWEIIKLWFKLTARH</sequence>
<name>A0A8X8WH58_SALSN</name>